<dbReference type="InterPro" id="IPR001882">
    <property type="entry name" value="Biotin_BS"/>
</dbReference>
<sequence length="128" mass="14153">MKTQITLQLNGKDTQVDAEIIDKKIWFKLDQQIYSYDLVDLAEGHYKKTKAAAKSADKITAPMPGKVTKVFVSAGQSVSKGDALLVMEAMKMEYTLKSDIEATVEKVLVSVQDQVALGSLMVQLKEKN</sequence>
<gene>
    <name evidence="3" type="ORF">A11Q_2271</name>
</gene>
<proteinExistence type="predicted"/>
<dbReference type="PATRIC" id="fig|1184267.3.peg.2301"/>
<feature type="domain" description="Lipoyl-binding" evidence="2">
    <location>
        <begin position="50"/>
        <end position="125"/>
    </location>
</feature>
<dbReference type="Proteomes" id="UP000012040">
    <property type="component" value="Chromosome"/>
</dbReference>
<dbReference type="STRING" id="1184267.A11Q_2271"/>
<dbReference type="PROSITE" id="PS00188">
    <property type="entry name" value="BIOTIN"/>
    <property type="match status" value="1"/>
</dbReference>
<dbReference type="InterPro" id="IPR050709">
    <property type="entry name" value="Biotin_Carboxyl_Carrier/Decarb"/>
</dbReference>
<evidence type="ECO:0000256" key="1">
    <source>
        <dbReference type="ARBA" id="ARBA00023267"/>
    </source>
</evidence>
<dbReference type="AlphaFoldDB" id="M4VAU0"/>
<name>M4VAU0_9BACT</name>
<evidence type="ECO:0000313" key="3">
    <source>
        <dbReference type="EMBL" id="AGH96487.1"/>
    </source>
</evidence>
<keyword evidence="4" id="KW-1185">Reference proteome</keyword>
<keyword evidence="1" id="KW-0092">Biotin</keyword>
<evidence type="ECO:0000313" key="4">
    <source>
        <dbReference type="Proteomes" id="UP000012040"/>
    </source>
</evidence>
<dbReference type="HOGENOM" id="CLU_016733_5_4_7"/>
<dbReference type="eggNOG" id="COG4770">
    <property type="taxonomic scope" value="Bacteria"/>
</dbReference>
<dbReference type="PANTHER" id="PTHR45266:SF3">
    <property type="entry name" value="OXALOACETATE DECARBOXYLASE ALPHA CHAIN"/>
    <property type="match status" value="1"/>
</dbReference>
<dbReference type="InterPro" id="IPR011053">
    <property type="entry name" value="Single_hybrid_motif"/>
</dbReference>
<accession>M4VAU0</accession>
<organism evidence="3 4">
    <name type="scientific">Pseudobdellovibrio exovorus JSS</name>
    <dbReference type="NCBI Taxonomy" id="1184267"/>
    <lineage>
        <taxon>Bacteria</taxon>
        <taxon>Pseudomonadati</taxon>
        <taxon>Bdellovibrionota</taxon>
        <taxon>Bdellovibrionia</taxon>
        <taxon>Bdellovibrionales</taxon>
        <taxon>Pseudobdellovibrionaceae</taxon>
        <taxon>Pseudobdellovibrio</taxon>
    </lineage>
</organism>
<dbReference type="PROSITE" id="PS50968">
    <property type="entry name" value="BIOTINYL_LIPOYL"/>
    <property type="match status" value="1"/>
</dbReference>
<dbReference type="PANTHER" id="PTHR45266">
    <property type="entry name" value="OXALOACETATE DECARBOXYLASE ALPHA CHAIN"/>
    <property type="match status" value="1"/>
</dbReference>
<dbReference type="RefSeq" id="WP_015470977.1">
    <property type="nucleotide sequence ID" value="NC_020813.1"/>
</dbReference>
<dbReference type="Pfam" id="PF00364">
    <property type="entry name" value="Biotin_lipoyl"/>
    <property type="match status" value="1"/>
</dbReference>
<evidence type="ECO:0000259" key="2">
    <source>
        <dbReference type="PROSITE" id="PS50968"/>
    </source>
</evidence>
<dbReference type="InterPro" id="IPR000089">
    <property type="entry name" value="Biotin_lipoyl"/>
</dbReference>
<protein>
    <submittedName>
        <fullName evidence="3">Acyl-CoA carboxylase subunit alpha</fullName>
    </submittedName>
</protein>
<dbReference type="FunFam" id="2.40.50.100:FF:000003">
    <property type="entry name" value="Acetyl-CoA carboxylase biotin carboxyl carrier protein"/>
    <property type="match status" value="1"/>
</dbReference>
<dbReference type="Gene3D" id="2.40.50.100">
    <property type="match status" value="1"/>
</dbReference>
<dbReference type="EMBL" id="CP003537">
    <property type="protein sequence ID" value="AGH96487.1"/>
    <property type="molecule type" value="Genomic_DNA"/>
</dbReference>
<reference evidence="3 4" key="1">
    <citation type="journal article" date="2013" name="ISME J.">
        <title>By their genes ye shall know them: genomic signatures of predatory bacteria.</title>
        <authorList>
            <person name="Pasternak Z."/>
            <person name="Pietrokovski S."/>
            <person name="Rotem O."/>
            <person name="Gophna U."/>
            <person name="Lurie-Weinberger M.N."/>
            <person name="Jurkevitch E."/>
        </authorList>
    </citation>
    <scope>NUCLEOTIDE SEQUENCE [LARGE SCALE GENOMIC DNA]</scope>
    <source>
        <strain evidence="3 4">JSS</strain>
    </source>
</reference>
<dbReference type="KEGG" id="bex:A11Q_2271"/>
<dbReference type="CDD" id="cd06850">
    <property type="entry name" value="biotinyl_domain"/>
    <property type="match status" value="1"/>
</dbReference>
<dbReference type="SUPFAM" id="SSF51230">
    <property type="entry name" value="Single hybrid motif"/>
    <property type="match status" value="1"/>
</dbReference>